<protein>
    <submittedName>
        <fullName evidence="3">Uncharacterized protein</fullName>
    </submittedName>
</protein>
<evidence type="ECO:0000313" key="4">
    <source>
        <dbReference type="Proteomes" id="UP000002071"/>
    </source>
</evidence>
<feature type="transmembrane region" description="Helical" evidence="2">
    <location>
        <begin position="43"/>
        <end position="66"/>
    </location>
</feature>
<sequence>MSNHDMLGPDSPVRRLVHTVFVVVGALVIGQAIHLSVVTGEQALLAVETLLMVGGGTAAVGIGYAVRPSPRSIATGDRGSEPSGEADDNTFDSDLSPVGDELEAVEEADRSDRNA</sequence>
<reference evidence="3 4" key="1">
    <citation type="journal article" date="2009" name="Stand. Genomic Sci.">
        <title>Complete genome sequence of Halorhabdus utahensis type strain (AX-2).</title>
        <authorList>
            <person name="Anderson I."/>
            <person name="Tindall B.J."/>
            <person name="Pomrenke H."/>
            <person name="Goker M."/>
            <person name="Lapidus A."/>
            <person name="Nolan M."/>
            <person name="Copeland A."/>
            <person name="Glavina Del Rio T."/>
            <person name="Chen F."/>
            <person name="Tice H."/>
            <person name="Cheng J.F."/>
            <person name="Lucas S."/>
            <person name="Chertkov O."/>
            <person name="Bruce D."/>
            <person name="Brettin T."/>
            <person name="Detter J.C."/>
            <person name="Han C."/>
            <person name="Goodwin L."/>
            <person name="Land M."/>
            <person name="Hauser L."/>
            <person name="Chang Y.J."/>
            <person name="Jeffries C.D."/>
            <person name="Pitluck S."/>
            <person name="Pati A."/>
            <person name="Mavromatis K."/>
            <person name="Ivanova N."/>
            <person name="Ovchinnikova G."/>
            <person name="Chen A."/>
            <person name="Palaniappan K."/>
            <person name="Chain P."/>
            <person name="Rohde M."/>
            <person name="Bristow J."/>
            <person name="Eisen J.A."/>
            <person name="Markowitz V."/>
            <person name="Hugenholtz P."/>
            <person name="Kyrpides N.C."/>
            <person name="Klenk H.P."/>
        </authorList>
    </citation>
    <scope>NUCLEOTIDE SEQUENCE [LARGE SCALE GENOMIC DNA]</scope>
    <source>
        <strain evidence="4">DSM 12940 / JCM 11049 / AX-2</strain>
    </source>
</reference>
<dbReference type="GeneID" id="8384132"/>
<keyword evidence="2" id="KW-0472">Membrane</keyword>
<dbReference type="KEGG" id="hut:Huta_1841"/>
<name>C7NSC4_HALUD</name>
<accession>C7NSC4</accession>
<evidence type="ECO:0000256" key="2">
    <source>
        <dbReference type="SAM" id="Phobius"/>
    </source>
</evidence>
<keyword evidence="2" id="KW-0812">Transmembrane</keyword>
<proteinExistence type="predicted"/>
<feature type="region of interest" description="Disordered" evidence="1">
    <location>
        <begin position="70"/>
        <end position="115"/>
    </location>
</feature>
<dbReference type="Proteomes" id="UP000002071">
    <property type="component" value="Chromosome"/>
</dbReference>
<keyword evidence="4" id="KW-1185">Reference proteome</keyword>
<evidence type="ECO:0000313" key="3">
    <source>
        <dbReference type="EMBL" id="ACV12011.1"/>
    </source>
</evidence>
<dbReference type="HOGENOM" id="CLU_2103443_0_0_2"/>
<dbReference type="AlphaFoldDB" id="C7NSC4"/>
<organism evidence="3 4">
    <name type="scientific">Halorhabdus utahensis (strain DSM 12940 / JCM 11049 / AX-2)</name>
    <dbReference type="NCBI Taxonomy" id="519442"/>
    <lineage>
        <taxon>Archaea</taxon>
        <taxon>Methanobacteriati</taxon>
        <taxon>Methanobacteriota</taxon>
        <taxon>Stenosarchaea group</taxon>
        <taxon>Halobacteria</taxon>
        <taxon>Halobacteriales</taxon>
        <taxon>Haloarculaceae</taxon>
        <taxon>Halorhabdus</taxon>
    </lineage>
</organism>
<evidence type="ECO:0000256" key="1">
    <source>
        <dbReference type="SAM" id="MobiDB-lite"/>
    </source>
</evidence>
<feature type="transmembrane region" description="Helical" evidence="2">
    <location>
        <begin position="16"/>
        <end position="37"/>
    </location>
</feature>
<gene>
    <name evidence="3" type="ordered locus">Huta_1841</name>
</gene>
<dbReference type="EMBL" id="CP001687">
    <property type="protein sequence ID" value="ACV12011.1"/>
    <property type="molecule type" value="Genomic_DNA"/>
</dbReference>
<keyword evidence="2" id="KW-1133">Transmembrane helix</keyword>
<dbReference type="RefSeq" id="WP_015789583.1">
    <property type="nucleotide sequence ID" value="NC_013158.1"/>
</dbReference>